<name>A0A845H2A1_9BURK</name>
<feature type="non-terminal residue" evidence="2">
    <location>
        <position position="319"/>
    </location>
</feature>
<gene>
    <name evidence="2" type="ORF">GTP90_33705</name>
</gene>
<keyword evidence="1 2" id="KW-0808">Transferase</keyword>
<dbReference type="InterPro" id="IPR027417">
    <property type="entry name" value="P-loop_NTPase"/>
</dbReference>
<dbReference type="Pfam" id="PF13469">
    <property type="entry name" value="Sulfotransfer_3"/>
    <property type="match status" value="1"/>
</dbReference>
<accession>A0A845H2A1</accession>
<dbReference type="Proteomes" id="UP000447355">
    <property type="component" value="Unassembled WGS sequence"/>
</dbReference>
<dbReference type="AlphaFoldDB" id="A0A845H2A1"/>
<sequence length="319" mass="36563">MTMQNTTSSPRPRPAMMIPLRRCGSHALRLRLNMSPQFYSPYPLHIVDMMPLLPLYGDLRDDRAYFNLVVDVVGLQAVSMVKWPEMVFDPVEIFETLRNQPRSIHRVVWELLLRAGEKQGARVVMDKSLDSVHYAQELMTLLPDMVFVNVVRDPRAQVASMNRAIIHDFDTLLNAETWLAAHQAADRVMQQWPERVLTIRYEDFLSQQQHTLEALCQFLGIEFLPQMLDVAGSREARQLSQMSALWSSNCYPPIAANIDKFKQQLTLDEINVIETLTGDYMDRYGYTRLAAGDALLTPARREQAAVKSAGGREQAWRDL</sequence>
<dbReference type="PANTHER" id="PTHR12788">
    <property type="entry name" value="PROTEIN-TYROSINE SULFOTRANSFERASE 2"/>
    <property type="match status" value="1"/>
</dbReference>
<dbReference type="GO" id="GO:0008476">
    <property type="term" value="F:protein-tyrosine sulfotransferase activity"/>
    <property type="evidence" value="ECO:0007669"/>
    <property type="project" value="InterPro"/>
</dbReference>
<dbReference type="PANTHER" id="PTHR12788:SF10">
    <property type="entry name" value="PROTEIN-TYROSINE SULFOTRANSFERASE"/>
    <property type="match status" value="1"/>
</dbReference>
<comment type="caution">
    <text evidence="2">The sequence shown here is derived from an EMBL/GenBank/DDBJ whole genome shotgun (WGS) entry which is preliminary data.</text>
</comment>
<proteinExistence type="predicted"/>
<dbReference type="SUPFAM" id="SSF52540">
    <property type="entry name" value="P-loop containing nucleoside triphosphate hydrolases"/>
    <property type="match status" value="1"/>
</dbReference>
<evidence type="ECO:0000313" key="3">
    <source>
        <dbReference type="Proteomes" id="UP000447355"/>
    </source>
</evidence>
<dbReference type="EMBL" id="WWCX01000151">
    <property type="protein sequence ID" value="MYM98809.1"/>
    <property type="molecule type" value="Genomic_DNA"/>
</dbReference>
<evidence type="ECO:0000313" key="2">
    <source>
        <dbReference type="EMBL" id="MYM98809.1"/>
    </source>
</evidence>
<reference evidence="2" key="1">
    <citation type="submission" date="2019-12" db="EMBL/GenBank/DDBJ databases">
        <title>Novel species isolated from a subtropical stream in China.</title>
        <authorList>
            <person name="Lu H."/>
        </authorList>
    </citation>
    <scope>NUCLEOTIDE SEQUENCE [LARGE SCALE GENOMIC DNA]</scope>
    <source>
        <strain evidence="2">FT81W</strain>
    </source>
</reference>
<organism evidence="2 3">
    <name type="scientific">Duganella vulcania</name>
    <dbReference type="NCBI Taxonomy" id="2692166"/>
    <lineage>
        <taxon>Bacteria</taxon>
        <taxon>Pseudomonadati</taxon>
        <taxon>Pseudomonadota</taxon>
        <taxon>Betaproteobacteria</taxon>
        <taxon>Burkholderiales</taxon>
        <taxon>Oxalobacteraceae</taxon>
        <taxon>Telluria group</taxon>
        <taxon>Duganella</taxon>
    </lineage>
</organism>
<dbReference type="InterPro" id="IPR026634">
    <property type="entry name" value="TPST-like"/>
</dbReference>
<protein>
    <submittedName>
        <fullName evidence="2">Sulfotransferase</fullName>
    </submittedName>
</protein>
<dbReference type="Gene3D" id="3.40.50.300">
    <property type="entry name" value="P-loop containing nucleotide triphosphate hydrolases"/>
    <property type="match status" value="1"/>
</dbReference>
<evidence type="ECO:0000256" key="1">
    <source>
        <dbReference type="ARBA" id="ARBA00022679"/>
    </source>
</evidence>